<keyword evidence="5" id="KW-1185">Reference proteome</keyword>
<dbReference type="PANTHER" id="PTHR46044">
    <property type="entry name" value="NITRILASE"/>
    <property type="match status" value="1"/>
</dbReference>
<dbReference type="AlphaFoldDB" id="A0A559IUY9"/>
<dbReference type="InterPro" id="IPR000132">
    <property type="entry name" value="Nitrilase/CN_hydratase_CS"/>
</dbReference>
<evidence type="ECO:0000256" key="2">
    <source>
        <dbReference type="PROSITE-ProRule" id="PRU10139"/>
    </source>
</evidence>
<dbReference type="InterPro" id="IPR036526">
    <property type="entry name" value="C-N_Hydrolase_sf"/>
</dbReference>
<dbReference type="InterPro" id="IPR044149">
    <property type="entry name" value="Nitrilases_CHs"/>
</dbReference>
<dbReference type="RefSeq" id="WP_144707387.1">
    <property type="nucleotide sequence ID" value="NZ_VNJJ01000032.1"/>
</dbReference>
<dbReference type="InterPro" id="IPR003010">
    <property type="entry name" value="C-N_Hydrolase"/>
</dbReference>
<evidence type="ECO:0000313" key="5">
    <source>
        <dbReference type="Proteomes" id="UP000316330"/>
    </source>
</evidence>
<sequence>MKESNVIVAVVQSSPILFDKQSAMDKIVAMTTDAAKQGARLVVFPEVFLPGYPRGLSFGARVGSRTDGGRKDWERYWASAIDIPGGEIGTLCELAKELGVYLIVGVVERDREFSRSTLFNSMVYIGPDGELLGKHRKLVPTGSERLLWGQGDGSTLTVIETPFGRVGGLICWENYMPLARTAMYAQGVDIYVAPTADARDSWQSTIRHIACEGRCYVLSSNQYATKSSYPTDLAHYEDLKDDPEVLCIGGSAIVGPLGDYVTEPLYNQEGILLANLDLSRIAQSRFDFDVVGHYSRPDVFQLIVNDRKQEIVRSIRD</sequence>
<comment type="caution">
    <text evidence="4">The sequence shown here is derived from an EMBL/GenBank/DDBJ whole genome shotgun (WGS) entry which is preliminary data.</text>
</comment>
<dbReference type="PROSITE" id="PS00920">
    <property type="entry name" value="NITRIL_CHT_1"/>
    <property type="match status" value="1"/>
</dbReference>
<feature type="active site" description="Proton acceptor" evidence="2">
    <location>
        <position position="46"/>
    </location>
</feature>
<evidence type="ECO:0000259" key="3">
    <source>
        <dbReference type="PROSITE" id="PS50263"/>
    </source>
</evidence>
<keyword evidence="4" id="KW-0378">Hydrolase</keyword>
<dbReference type="SUPFAM" id="SSF56317">
    <property type="entry name" value="Carbon-nitrogen hydrolase"/>
    <property type="match status" value="1"/>
</dbReference>
<dbReference type="Pfam" id="PF00795">
    <property type="entry name" value="CN_hydrolase"/>
    <property type="match status" value="1"/>
</dbReference>
<proteinExistence type="inferred from homology"/>
<evidence type="ECO:0000313" key="4">
    <source>
        <dbReference type="EMBL" id="TVX91444.1"/>
    </source>
</evidence>
<dbReference type="OrthoDB" id="9811121at2"/>
<dbReference type="Proteomes" id="UP000316330">
    <property type="component" value="Unassembled WGS sequence"/>
</dbReference>
<feature type="domain" description="CN hydrolase" evidence="3">
    <location>
        <begin position="6"/>
        <end position="278"/>
    </location>
</feature>
<dbReference type="CDD" id="cd07564">
    <property type="entry name" value="nitrilases_CHs"/>
    <property type="match status" value="1"/>
</dbReference>
<evidence type="ECO:0000256" key="1">
    <source>
        <dbReference type="ARBA" id="ARBA00008129"/>
    </source>
</evidence>
<name>A0A559IUY9_9BACL</name>
<accession>A0A559IUY9</accession>
<dbReference type="PANTHER" id="PTHR46044:SF1">
    <property type="entry name" value="CN HYDROLASE DOMAIN-CONTAINING PROTEIN"/>
    <property type="match status" value="1"/>
</dbReference>
<gene>
    <name evidence="4" type="ORF">FPZ45_25025</name>
</gene>
<protein>
    <submittedName>
        <fullName evidence="4">Carbon-nitrogen hydrolase family protein</fullName>
    </submittedName>
</protein>
<dbReference type="PROSITE" id="PS00921">
    <property type="entry name" value="NITRIL_CHT_2"/>
    <property type="match status" value="1"/>
</dbReference>
<dbReference type="EMBL" id="VNJJ01000032">
    <property type="protein sequence ID" value="TVX91444.1"/>
    <property type="molecule type" value="Genomic_DNA"/>
</dbReference>
<dbReference type="GO" id="GO:0000257">
    <property type="term" value="F:nitrilase activity"/>
    <property type="evidence" value="ECO:0007669"/>
    <property type="project" value="UniProtKB-ARBA"/>
</dbReference>
<reference evidence="4 5" key="1">
    <citation type="submission" date="2019-07" db="EMBL/GenBank/DDBJ databases">
        <authorList>
            <person name="Kim J."/>
        </authorList>
    </citation>
    <scope>NUCLEOTIDE SEQUENCE [LARGE SCALE GENOMIC DNA]</scope>
    <source>
        <strain evidence="4 5">G13</strain>
    </source>
</reference>
<organism evidence="4 5">
    <name type="scientific">Cohnella terricola</name>
    <dbReference type="NCBI Taxonomy" id="1289167"/>
    <lineage>
        <taxon>Bacteria</taxon>
        <taxon>Bacillati</taxon>
        <taxon>Bacillota</taxon>
        <taxon>Bacilli</taxon>
        <taxon>Bacillales</taxon>
        <taxon>Paenibacillaceae</taxon>
        <taxon>Cohnella</taxon>
    </lineage>
</organism>
<dbReference type="PROSITE" id="PS50263">
    <property type="entry name" value="CN_HYDROLASE"/>
    <property type="match status" value="1"/>
</dbReference>
<comment type="similarity">
    <text evidence="1">Belongs to the carbon-nitrogen hydrolase superfamily. Nitrilase family.</text>
</comment>
<dbReference type="Gene3D" id="3.60.110.10">
    <property type="entry name" value="Carbon-nitrogen hydrolase"/>
    <property type="match status" value="1"/>
</dbReference>